<keyword evidence="5" id="KW-1185">Reference proteome</keyword>
<proteinExistence type="predicted"/>
<feature type="region of interest" description="Disordered" evidence="1">
    <location>
        <begin position="97"/>
        <end position="137"/>
    </location>
</feature>
<dbReference type="InterPro" id="IPR015187">
    <property type="entry name" value="BRCA2_OB_1"/>
</dbReference>
<feature type="region of interest" description="Disordered" evidence="1">
    <location>
        <begin position="162"/>
        <end position="184"/>
    </location>
</feature>
<dbReference type="PANTHER" id="PTHR11289">
    <property type="entry name" value="BREAST CANCER TYPE 2 SUSCEPTIBILITY PROTEIN BRCA2"/>
    <property type="match status" value="1"/>
</dbReference>
<feature type="domain" description="Breast cancer type 2 susceptibility protein helical" evidence="3">
    <location>
        <begin position="519"/>
        <end position="574"/>
    </location>
</feature>
<comment type="caution">
    <text evidence="4">The sequence shown here is derived from an EMBL/GenBank/DDBJ whole genome shotgun (WGS) entry which is preliminary data.</text>
</comment>
<feature type="compositionally biased region" description="Basic and acidic residues" evidence="1">
    <location>
        <begin position="97"/>
        <end position="121"/>
    </location>
</feature>
<dbReference type="InterPro" id="IPR012340">
    <property type="entry name" value="NA-bd_OB-fold"/>
</dbReference>
<evidence type="ECO:0000259" key="2">
    <source>
        <dbReference type="Pfam" id="PF09103"/>
    </source>
</evidence>
<reference evidence="4" key="1">
    <citation type="submission" date="2020-01" db="EMBL/GenBank/DDBJ databases">
        <title>Genome Sequencing of Three Apophysomyces-Like Fungal Strains Confirms a Novel Fungal Genus in the Mucoromycota with divergent Burkholderia-like Endosymbiotic Bacteria.</title>
        <authorList>
            <person name="Stajich J.E."/>
            <person name="Macias A.M."/>
            <person name="Carter-House D."/>
            <person name="Lovett B."/>
            <person name="Kasson L.R."/>
            <person name="Berry K."/>
            <person name="Grigoriev I."/>
            <person name="Chang Y."/>
            <person name="Spatafora J."/>
            <person name="Kasson M.T."/>
        </authorList>
    </citation>
    <scope>NUCLEOTIDE SEQUENCE</scope>
    <source>
        <strain evidence="4">NRRL A-21654</strain>
    </source>
</reference>
<name>A0A8H7EK60_9FUNG</name>
<dbReference type="Proteomes" id="UP000605846">
    <property type="component" value="Unassembled WGS sequence"/>
</dbReference>
<dbReference type="EMBL" id="JABAYA010000304">
    <property type="protein sequence ID" value="KAF7721120.1"/>
    <property type="molecule type" value="Genomic_DNA"/>
</dbReference>
<dbReference type="SUPFAM" id="SSF50249">
    <property type="entry name" value="Nucleic acid-binding proteins"/>
    <property type="match status" value="2"/>
</dbReference>
<dbReference type="InterPro" id="IPR036315">
    <property type="entry name" value="BRCA2_hlx_sf"/>
</dbReference>
<dbReference type="OrthoDB" id="21095at2759"/>
<feature type="compositionally biased region" description="Polar residues" evidence="1">
    <location>
        <begin position="391"/>
        <end position="405"/>
    </location>
</feature>
<organism evidence="4 5">
    <name type="scientific">Apophysomyces ossiformis</name>
    <dbReference type="NCBI Taxonomy" id="679940"/>
    <lineage>
        <taxon>Eukaryota</taxon>
        <taxon>Fungi</taxon>
        <taxon>Fungi incertae sedis</taxon>
        <taxon>Mucoromycota</taxon>
        <taxon>Mucoromycotina</taxon>
        <taxon>Mucoromycetes</taxon>
        <taxon>Mucorales</taxon>
        <taxon>Mucorineae</taxon>
        <taxon>Mucoraceae</taxon>
        <taxon>Apophysomyces</taxon>
    </lineage>
</organism>
<accession>A0A8H7EK60</accession>
<dbReference type="GO" id="GO:0006355">
    <property type="term" value="P:regulation of DNA-templated transcription"/>
    <property type="evidence" value="ECO:0007669"/>
    <property type="project" value="TreeGrafter"/>
</dbReference>
<evidence type="ECO:0000259" key="3">
    <source>
        <dbReference type="Pfam" id="PF09169"/>
    </source>
</evidence>
<evidence type="ECO:0000256" key="1">
    <source>
        <dbReference type="SAM" id="MobiDB-lite"/>
    </source>
</evidence>
<evidence type="ECO:0000313" key="5">
    <source>
        <dbReference type="Proteomes" id="UP000605846"/>
    </source>
</evidence>
<dbReference type="Pfam" id="PF09103">
    <property type="entry name" value="BRCA-2_OB1"/>
    <property type="match status" value="1"/>
</dbReference>
<dbReference type="InterPro" id="IPR015525">
    <property type="entry name" value="BRCA2"/>
</dbReference>
<dbReference type="InterPro" id="IPR015252">
    <property type="entry name" value="BRCA2_hlx"/>
</dbReference>
<feature type="compositionally biased region" description="Polar residues" evidence="1">
    <location>
        <begin position="229"/>
        <end position="238"/>
    </location>
</feature>
<feature type="compositionally biased region" description="Basic and acidic residues" evidence="1">
    <location>
        <begin position="162"/>
        <end position="176"/>
    </location>
</feature>
<feature type="region of interest" description="Disordered" evidence="1">
    <location>
        <begin position="374"/>
        <end position="432"/>
    </location>
</feature>
<dbReference type="AlphaFoldDB" id="A0A8H7EK60"/>
<feature type="domain" description="BRCA2 OB1" evidence="2">
    <location>
        <begin position="579"/>
        <end position="702"/>
    </location>
</feature>
<feature type="region of interest" description="Disordered" evidence="1">
    <location>
        <begin position="220"/>
        <end position="245"/>
    </location>
</feature>
<sequence>MGDIDQDPDEFSDDWENLSQSFRDQLLQNVTSIEFAANQLNSQHHDLKSRRFATDTPLGRKENFFQVYTETTPLRTAGPKSNARRALQEISNHCRDTHAKTFPNKGHEKQAKGEKAHEPTHKSIPPEISAAGVGEPVDEDDDMWIEFDVDLLPMVEDIEQKRSDERDVKRQRRDETATVNEMSSEQVEYNLSKFGGFVTAGSKKHLDTKSESRKKALALFKETEKKQETPNTNGASDSTLDKKSVTEGLTTALETTAKMNDTESDKRLKAEAPLEADACIVSDLCHHLPIHSTDDKYEPNPTKSLDGNFGSGKKQPGAVTPTPIDFKHENILSEYGGFVTGAARAPVVVSEEARKRAIALFSKERVESSIAAEKPARQFGPHKGQMVQAANDPSTSNTRLSNMNEPSIAPSHSRRPLSLPSKKNPQRKVSQPFKSPIVKSKYELTKAALRTGQSSSSVTQQRRACVFDLNWKPLGYSRHDLLQLGICEAIIEMTAEKAKSYTFDGWGSREAEKDMIEAGALSHLISQKWVENHYGWIIWKIACLIRSYPHQFSTRWNRSEILHQLLYRYEREINLGHRSVIKRIMEQDDIPSKHMVLAIADVIDQDSSNNLPPASAASSGSKYRLILTDGWYQIPARVDGRMERAIRARRLKVGHKLSITGAQLLGDRTAQSPLTASSDYILSISTNGCLPAPWDVKLGYQRKKLVIRSLSSLFEDGGTVTALDVIICRKYPMLYTEVLANGITITRTAREEELRQQSLYTTCPNDNSWIPKFTAADLDDSLVMSHTTGKVEADNQRSVSGHFKIRICDFSANSTRQFAPVCTLLISNANQLTHNDIVEGSRYRIFFVQPYSPKLRRFPGLYLRTTRTTRWEPMQIDTSLNVSAYEQRRIILCDNLSNVDRSLDIDMAVYVLYVSNAVEDKRLAGRKLWIQTLLVTDNSKSLCQVTLRMANRPLGNVKEQVIGFLNLRYDTYDSKFGVTHLLATDETEIIIKRSSMAHQQEALQRVRQWCESCPEEVATMHRRVAELMQL</sequence>
<dbReference type="GO" id="GO:0000724">
    <property type="term" value="P:double-strand break repair via homologous recombination"/>
    <property type="evidence" value="ECO:0007669"/>
    <property type="project" value="InterPro"/>
</dbReference>
<dbReference type="PANTHER" id="PTHR11289:SF0">
    <property type="entry name" value="BREAST CANCER TYPE 2 SUSCEPTIBILITY PROTEIN"/>
    <property type="match status" value="1"/>
</dbReference>
<dbReference type="Pfam" id="PF09169">
    <property type="entry name" value="BRCA-2_helical"/>
    <property type="match status" value="1"/>
</dbReference>
<protein>
    <submittedName>
        <fullName evidence="4">Breast cancer 2, early onset</fullName>
    </submittedName>
</protein>
<gene>
    <name evidence="4" type="primary">BRCA2</name>
    <name evidence="4" type="ORF">EC973_005384</name>
</gene>
<dbReference type="SUPFAM" id="SSF81872">
    <property type="entry name" value="BRCA2 helical domain"/>
    <property type="match status" value="1"/>
</dbReference>
<evidence type="ECO:0000313" key="4">
    <source>
        <dbReference type="EMBL" id="KAF7721120.1"/>
    </source>
</evidence>
<dbReference type="Gene3D" id="2.40.50.140">
    <property type="entry name" value="Nucleic acid-binding proteins"/>
    <property type="match status" value="3"/>
</dbReference>